<dbReference type="RefSeq" id="XP_002287582.1">
    <property type="nucleotide sequence ID" value="XM_002287546.1"/>
</dbReference>
<evidence type="ECO:0000256" key="1">
    <source>
        <dbReference type="SAM" id="MobiDB-lite"/>
    </source>
</evidence>
<evidence type="ECO:0000313" key="3">
    <source>
        <dbReference type="Proteomes" id="UP000001449"/>
    </source>
</evidence>
<dbReference type="Proteomes" id="UP000001449">
    <property type="component" value="Chromosome 2"/>
</dbReference>
<dbReference type="KEGG" id="tps:THAPSDRAFT_3009"/>
<reference evidence="2 3" key="2">
    <citation type="journal article" date="2008" name="Nature">
        <title>The Phaeodactylum genome reveals the evolutionary history of diatom genomes.</title>
        <authorList>
            <person name="Bowler C."/>
            <person name="Allen A.E."/>
            <person name="Badger J.H."/>
            <person name="Grimwood J."/>
            <person name="Jabbari K."/>
            <person name="Kuo A."/>
            <person name="Maheswari U."/>
            <person name="Martens C."/>
            <person name="Maumus F."/>
            <person name="Otillar R.P."/>
            <person name="Rayko E."/>
            <person name="Salamov A."/>
            <person name="Vandepoele K."/>
            <person name="Beszteri B."/>
            <person name="Gruber A."/>
            <person name="Heijde M."/>
            <person name="Katinka M."/>
            <person name="Mock T."/>
            <person name="Valentin K."/>
            <person name="Verret F."/>
            <person name="Berges J.A."/>
            <person name="Brownlee C."/>
            <person name="Cadoret J.P."/>
            <person name="Chiovitti A."/>
            <person name="Choi C.J."/>
            <person name="Coesel S."/>
            <person name="De Martino A."/>
            <person name="Detter J.C."/>
            <person name="Durkin C."/>
            <person name="Falciatore A."/>
            <person name="Fournet J."/>
            <person name="Haruta M."/>
            <person name="Huysman M.J."/>
            <person name="Jenkins B.D."/>
            <person name="Jiroutova K."/>
            <person name="Jorgensen R.E."/>
            <person name="Joubert Y."/>
            <person name="Kaplan A."/>
            <person name="Kroger N."/>
            <person name="Kroth P.G."/>
            <person name="La Roche J."/>
            <person name="Lindquist E."/>
            <person name="Lommer M."/>
            <person name="Martin-Jezequel V."/>
            <person name="Lopez P.J."/>
            <person name="Lucas S."/>
            <person name="Mangogna M."/>
            <person name="McGinnis K."/>
            <person name="Medlin L.K."/>
            <person name="Montsant A."/>
            <person name="Oudot-Le Secq M.P."/>
            <person name="Napoli C."/>
            <person name="Obornik M."/>
            <person name="Parker M.S."/>
            <person name="Petit J.L."/>
            <person name="Porcel B.M."/>
            <person name="Poulsen N."/>
            <person name="Robison M."/>
            <person name="Rychlewski L."/>
            <person name="Rynearson T.A."/>
            <person name="Schmutz J."/>
            <person name="Shapiro H."/>
            <person name="Siaut M."/>
            <person name="Stanley M."/>
            <person name="Sussman M.R."/>
            <person name="Taylor A.R."/>
            <person name="Vardi A."/>
            <person name="von Dassow P."/>
            <person name="Vyverman W."/>
            <person name="Willis A."/>
            <person name="Wyrwicz L.S."/>
            <person name="Rokhsar D.S."/>
            <person name="Weissenbach J."/>
            <person name="Armbrust E.V."/>
            <person name="Green B.R."/>
            <person name="Van de Peer Y."/>
            <person name="Grigoriev I.V."/>
        </authorList>
    </citation>
    <scope>NUCLEOTIDE SEQUENCE [LARGE SCALE GENOMIC DNA]</scope>
    <source>
        <strain evidence="2 3">CCMP1335</strain>
    </source>
</reference>
<dbReference type="eggNOG" id="ENOG502SMQT">
    <property type="taxonomic scope" value="Eukaryota"/>
</dbReference>
<gene>
    <name evidence="2" type="ORF">THAPSDRAFT_3009</name>
</gene>
<feature type="region of interest" description="Disordered" evidence="1">
    <location>
        <begin position="581"/>
        <end position="608"/>
    </location>
</feature>
<dbReference type="OMA" id="GEDHVGC"/>
<protein>
    <submittedName>
        <fullName evidence="2">Uncharacterized protein</fullName>
    </submittedName>
</protein>
<proteinExistence type="predicted"/>
<evidence type="ECO:0000313" key="2">
    <source>
        <dbReference type="EMBL" id="EED95025.1"/>
    </source>
</evidence>
<dbReference type="InParanoid" id="B8BVZ7"/>
<feature type="region of interest" description="Disordered" evidence="1">
    <location>
        <begin position="62"/>
        <end position="81"/>
    </location>
</feature>
<accession>B8BVZ7</accession>
<dbReference type="HOGENOM" id="CLU_257906_0_0_1"/>
<feature type="compositionally biased region" description="Basic residues" evidence="1">
    <location>
        <begin position="586"/>
        <end position="601"/>
    </location>
</feature>
<dbReference type="PaxDb" id="35128-Thaps3009"/>
<name>B8BVZ7_THAPS</name>
<dbReference type="GeneID" id="7452941"/>
<dbReference type="EMBL" id="CM000639">
    <property type="protein sequence ID" value="EED95025.1"/>
    <property type="molecule type" value="Genomic_DNA"/>
</dbReference>
<organism evidence="2 3">
    <name type="scientific">Thalassiosira pseudonana</name>
    <name type="common">Marine diatom</name>
    <name type="synonym">Cyclotella nana</name>
    <dbReference type="NCBI Taxonomy" id="35128"/>
    <lineage>
        <taxon>Eukaryota</taxon>
        <taxon>Sar</taxon>
        <taxon>Stramenopiles</taxon>
        <taxon>Ochrophyta</taxon>
        <taxon>Bacillariophyta</taxon>
        <taxon>Coscinodiscophyceae</taxon>
        <taxon>Thalassiosirophycidae</taxon>
        <taxon>Thalassiosirales</taxon>
        <taxon>Thalassiosiraceae</taxon>
        <taxon>Thalassiosira</taxon>
    </lineage>
</organism>
<keyword evidence="3" id="KW-1185">Reference proteome</keyword>
<sequence length="1526" mass="166049">MESPLLLSKLQTALSCLYASTSATGNDNLQQLQHRHEAHEFLLKFKSSNVRRLVMSKLQSLKDRDDGGGRHINNNCGDDDGQQQRMEEFAGSIYLSCLALLLRQSYSNNNAQSHERIFAAQTLNHRCRSIKLIEACDIEAEDGVEWGVGRLVMAWEGLRLKRLNGGGGGDDDEALRETSRVILQAWLEHYVPMFVHRCGSGGGDGNNTNNNNTNNNNGNSLCNGGELLAVVLERQSASLLGQNNINLQEEERGEQRIKGQLIVLTLAVAMYTCAFCDFEEEYHFHHHRQQHKPQSQHQQQRTPWANAVLSNLGSALSITALRIRYRPTLNKYDTPSPTEGCPPLIDMLLHAIQSVGDAAMVYFSQKMKIHQEQEQKQQQLVSSEQYASLQSIIQQAHVHATQRSIAACLSSLPETVLLPPGQSEDGHRIPSIDRACLRAASMELRAVAKVVDATNNGEVGTGMDRMWKVLLESELGFGADLTTATLSDASASRLLECCEAWARFVVVPIPVIELTVGKLGVHYLHVARNDTNTLSFQYQRAQNAAFQYVVAIFEGSSSSLTAEDILTAALGVGAGRSIANTGNKKNAAKKKQGSKSKKRQEKRLGRAICVQDHEDADGSGGASNAAEEELFARRNTACFAAAAIFGVSVAEGVVTGDEWGLRPAVSSPPTSTHNICSTVSIAASSVLPHLLSLEREGGTSENWRLELCSIVLLALRRLCQSSNRDTRALAYEPLMILHGALNSAPVVSLRMEQIAVDATCECTLALAVSCGYPEGYFDNLKEDNDEELEIERNDVRDVARSVSSLDSGNFGDNEHKSPSLLILERIVSACNNSILQSAPHCPLPPETAVHTLSALAKPLNKLGRHYKEHPTANECSIIMLSLLALGNVCERLNLAFDSLSISQLLPVSRLALMGMASLSPLFSFLADISTRQHAMNDVEKQLIQTFEQTMKSCVHQAIISSAKIPELVAESTLQTSRYDIIGAMRGPGGEDHVGCIALMRFAFESDILACAVLNIYGPSVLHDLSGLYHELKSAEQDRQSGCDYGIGVAPMSRRLVLKTLSRLSMLQMNNSSDQQSEGRAILHQLLNSPLSEIRSQKNAPTSFDTLFRICEASYDLASFSPELVVDLFSNSTEDIGYIFECVVSGYSGLSFASDTDAMCEQWGRLRGGALCLLRNCFKRCIPEYCVGVISALIKAECDSATAQCNQGPPSGSNFFNDVIIGEDKLHAGAFIIAVGECLSIISSRSKERSVEECRRCVKILQSSAPVVIPLILHPSPEASGHVDPRPTIAEAWFRAMTSLVEICRNNEQIASHLIADNVQDLIGSTLYAAIALIFGKDLGSKKAPPSTIQNGMSLDGPQTLAMMEFATESILLGPSILSAAGESFTNQVQLQPIQESPSAEALGAAIVATGLLRAASGALPPWAVELTPTLLRSVNTALGSDTDIFIAVLMIATKLQTARGDLLAGRYFENVSSIHIDSFLSKTKEICIKGEWNKLKVVMKSACGGKKKDSGFNLKPQFSCWDCDRL</sequence>
<reference evidence="2 3" key="1">
    <citation type="journal article" date="2004" name="Science">
        <title>The genome of the diatom Thalassiosira pseudonana: ecology, evolution, and metabolism.</title>
        <authorList>
            <person name="Armbrust E.V."/>
            <person name="Berges J.A."/>
            <person name="Bowler C."/>
            <person name="Green B.R."/>
            <person name="Martinez D."/>
            <person name="Putnam N.H."/>
            <person name="Zhou S."/>
            <person name="Allen A.E."/>
            <person name="Apt K.E."/>
            <person name="Bechner M."/>
            <person name="Brzezinski M.A."/>
            <person name="Chaal B.K."/>
            <person name="Chiovitti A."/>
            <person name="Davis A.K."/>
            <person name="Demarest M.S."/>
            <person name="Detter J.C."/>
            <person name="Glavina T."/>
            <person name="Goodstein D."/>
            <person name="Hadi M.Z."/>
            <person name="Hellsten U."/>
            <person name="Hildebrand M."/>
            <person name="Jenkins B.D."/>
            <person name="Jurka J."/>
            <person name="Kapitonov V.V."/>
            <person name="Kroger N."/>
            <person name="Lau W.W."/>
            <person name="Lane T.W."/>
            <person name="Larimer F.W."/>
            <person name="Lippmeier J.C."/>
            <person name="Lucas S."/>
            <person name="Medina M."/>
            <person name="Montsant A."/>
            <person name="Obornik M."/>
            <person name="Parker M.S."/>
            <person name="Palenik B."/>
            <person name="Pazour G.J."/>
            <person name="Richardson P.M."/>
            <person name="Rynearson T.A."/>
            <person name="Saito M.A."/>
            <person name="Schwartz D.C."/>
            <person name="Thamatrakoln K."/>
            <person name="Valentin K."/>
            <person name="Vardi A."/>
            <person name="Wilkerson F.P."/>
            <person name="Rokhsar D.S."/>
        </authorList>
    </citation>
    <scope>NUCLEOTIDE SEQUENCE [LARGE SCALE GENOMIC DNA]</scope>
    <source>
        <strain evidence="2 3">CCMP1335</strain>
    </source>
</reference>